<reference evidence="6" key="2">
    <citation type="submission" date="2020-08" db="EMBL/GenBank/DDBJ databases">
        <title>The Agave Microbiome: Exploring the role of microbial communities in plant adaptations to desert environments.</title>
        <authorList>
            <person name="Partida-Martinez L.P."/>
        </authorList>
    </citation>
    <scope>NUCLEOTIDE SEQUENCE [LARGE SCALE GENOMIC DNA]</scope>
    <source>
        <strain evidence="6">AT2.8</strain>
    </source>
</reference>
<dbReference type="Gene3D" id="3.90.190.20">
    <property type="entry name" value="Mur ligase, C-terminal domain"/>
    <property type="match status" value="1"/>
</dbReference>
<evidence type="ECO:0000259" key="4">
    <source>
        <dbReference type="Pfam" id="PF02875"/>
    </source>
</evidence>
<dbReference type="Proteomes" id="UP000548423">
    <property type="component" value="Unassembled WGS sequence"/>
</dbReference>
<feature type="domain" description="Mur ligase C-terminal" evidence="4">
    <location>
        <begin position="17"/>
        <end position="102"/>
    </location>
</feature>
<keyword evidence="2" id="KW-0547">Nucleotide-binding</keyword>
<evidence type="ECO:0000256" key="1">
    <source>
        <dbReference type="ARBA" id="ARBA00022598"/>
    </source>
</evidence>
<evidence type="ECO:0000256" key="3">
    <source>
        <dbReference type="ARBA" id="ARBA00022840"/>
    </source>
</evidence>
<dbReference type="AlphaFoldDB" id="A0A852TLM7"/>
<evidence type="ECO:0000256" key="2">
    <source>
        <dbReference type="ARBA" id="ARBA00022741"/>
    </source>
</evidence>
<protein>
    <submittedName>
        <fullName evidence="5">UDP-N-acetylmuramyl pentapeptide synthase</fullName>
    </submittedName>
</protein>
<dbReference type="SUPFAM" id="SSF53244">
    <property type="entry name" value="MurD-like peptide ligases, peptide-binding domain"/>
    <property type="match status" value="1"/>
</dbReference>
<evidence type="ECO:0000313" key="6">
    <source>
        <dbReference type="Proteomes" id="UP000548423"/>
    </source>
</evidence>
<reference evidence="6" key="1">
    <citation type="submission" date="2020-07" db="EMBL/GenBank/DDBJ databases">
        <authorList>
            <person name="Partida-Martinez L."/>
            <person name="Huntemann M."/>
            <person name="Clum A."/>
            <person name="Wang J."/>
            <person name="Palaniappan K."/>
            <person name="Ritter S."/>
            <person name="Chen I.-M."/>
            <person name="Stamatis D."/>
            <person name="Reddy T."/>
            <person name="O'Malley R."/>
            <person name="Daum C."/>
            <person name="Shapiro N."/>
            <person name="Ivanova N."/>
            <person name="Kyrpides N."/>
            <person name="Woyke T."/>
        </authorList>
    </citation>
    <scope>NUCLEOTIDE SEQUENCE [LARGE SCALE GENOMIC DNA]</scope>
    <source>
        <strain evidence="6">AT2.8</strain>
    </source>
</reference>
<proteinExistence type="predicted"/>
<comment type="caution">
    <text evidence="5">The sequence shown here is derived from an EMBL/GenBank/DDBJ whole genome shotgun (WGS) entry which is preliminary data.</text>
</comment>
<sequence>MCYKKLFPSNRRPTIAVTVLGDMKGLGVITQEAHKEVGSYAALNKVDYLYTTGGELAMMISQAALEQGMSPDNVIHFEQKEKLFQALTNLSPGTTILVKGARKAKMEDVVNFLTARYGDA</sequence>
<organism evidence="5 6">
    <name type="scientific">Neobacillus niacini</name>
    <dbReference type="NCBI Taxonomy" id="86668"/>
    <lineage>
        <taxon>Bacteria</taxon>
        <taxon>Bacillati</taxon>
        <taxon>Bacillota</taxon>
        <taxon>Bacilli</taxon>
        <taxon>Bacillales</taxon>
        <taxon>Bacillaceae</taxon>
        <taxon>Neobacillus</taxon>
    </lineage>
</organism>
<dbReference type="InterPro" id="IPR051046">
    <property type="entry name" value="MurCDEF_CellWall_CoF430Synth"/>
</dbReference>
<keyword evidence="1" id="KW-0436">Ligase</keyword>
<accession>A0A852TLM7</accession>
<dbReference type="EMBL" id="JACCBX010000020">
    <property type="protein sequence ID" value="NYE09259.1"/>
    <property type="molecule type" value="Genomic_DNA"/>
</dbReference>
<dbReference type="Pfam" id="PF02875">
    <property type="entry name" value="Mur_ligase_C"/>
    <property type="match status" value="1"/>
</dbReference>
<name>A0A852TLM7_9BACI</name>
<dbReference type="InterPro" id="IPR004101">
    <property type="entry name" value="Mur_ligase_C"/>
</dbReference>
<dbReference type="GO" id="GO:0005524">
    <property type="term" value="F:ATP binding"/>
    <property type="evidence" value="ECO:0007669"/>
    <property type="project" value="UniProtKB-KW"/>
</dbReference>
<dbReference type="GO" id="GO:0016881">
    <property type="term" value="F:acid-amino acid ligase activity"/>
    <property type="evidence" value="ECO:0007669"/>
    <property type="project" value="InterPro"/>
</dbReference>
<gene>
    <name evidence="5" type="ORF">F4694_006130</name>
</gene>
<dbReference type="InterPro" id="IPR036615">
    <property type="entry name" value="Mur_ligase_C_dom_sf"/>
</dbReference>
<evidence type="ECO:0000313" key="5">
    <source>
        <dbReference type="EMBL" id="NYE09259.1"/>
    </source>
</evidence>
<dbReference type="PANTHER" id="PTHR43024">
    <property type="entry name" value="UDP-N-ACETYLMURAMOYL-TRIPEPTIDE--D-ALANYL-D-ALANINE LIGASE"/>
    <property type="match status" value="1"/>
</dbReference>
<dbReference type="PANTHER" id="PTHR43024:SF1">
    <property type="entry name" value="UDP-N-ACETYLMURAMOYL-TRIPEPTIDE--D-ALANYL-D-ALANINE LIGASE"/>
    <property type="match status" value="1"/>
</dbReference>
<keyword evidence="3" id="KW-0067">ATP-binding</keyword>